<dbReference type="AlphaFoldDB" id="A0A4U9D5H1"/>
<dbReference type="GO" id="GO:0043842">
    <property type="term" value="F:Kdo transferase activity"/>
    <property type="evidence" value="ECO:0007669"/>
    <property type="project" value="UniProtKB-EC"/>
</dbReference>
<comment type="pathway">
    <text evidence="1">Bacterial outer membrane biogenesis; LPS core biosynthesis.</text>
</comment>
<dbReference type="EMBL" id="CABDVU010000001">
    <property type="protein sequence ID" value="VTN12606.1"/>
    <property type="molecule type" value="Genomic_DNA"/>
</dbReference>
<dbReference type="Pfam" id="PF04413">
    <property type="entry name" value="Glycos_transf_N"/>
    <property type="match status" value="1"/>
</dbReference>
<keyword evidence="7" id="KW-0808">Transferase</keyword>
<evidence type="ECO:0000256" key="1">
    <source>
        <dbReference type="ARBA" id="ARBA00004713"/>
    </source>
</evidence>
<evidence type="ECO:0000256" key="4">
    <source>
        <dbReference type="ARBA" id="ARBA00031445"/>
    </source>
</evidence>
<dbReference type="InterPro" id="IPR038107">
    <property type="entry name" value="Glycos_transf_N_sf"/>
</dbReference>
<dbReference type="InterPro" id="IPR007507">
    <property type="entry name" value="Glycos_transf_N"/>
</dbReference>
<accession>A0A4U9D5H1</accession>
<proteinExistence type="predicted"/>
<reference evidence="7 8" key="1">
    <citation type="submission" date="2019-04" db="EMBL/GenBank/DDBJ databases">
        <authorList>
            <consortium name="Pathogen Informatics"/>
        </authorList>
    </citation>
    <scope>NUCLEOTIDE SEQUENCE [LARGE SCALE GENOMIC DNA]</scope>
    <source>
        <strain evidence="7 8">NCTC9185</strain>
    </source>
</reference>
<gene>
    <name evidence="7" type="primary">waaA_1</name>
    <name evidence="7" type="ORF">NCTC9185_04589</name>
</gene>
<sequence>MTPTGSERAMSAFGKDVHHVYLPYDLPCAMNRFLNTVQRSWLS</sequence>
<organism evidence="7 8">
    <name type="scientific">Raoultella terrigena</name>
    <name type="common">Klebsiella terrigena</name>
    <dbReference type="NCBI Taxonomy" id="577"/>
    <lineage>
        <taxon>Bacteria</taxon>
        <taxon>Pseudomonadati</taxon>
        <taxon>Pseudomonadota</taxon>
        <taxon>Gammaproteobacteria</taxon>
        <taxon>Enterobacterales</taxon>
        <taxon>Enterobacteriaceae</taxon>
        <taxon>Klebsiella/Raoultella group</taxon>
        <taxon>Raoultella</taxon>
    </lineage>
</organism>
<keyword evidence="7" id="KW-0328">Glycosyltransferase</keyword>
<evidence type="ECO:0000259" key="6">
    <source>
        <dbReference type="Pfam" id="PF04413"/>
    </source>
</evidence>
<evidence type="ECO:0000256" key="5">
    <source>
        <dbReference type="ARBA" id="ARBA00049183"/>
    </source>
</evidence>
<dbReference type="Proteomes" id="UP000339249">
    <property type="component" value="Unassembled WGS sequence"/>
</dbReference>
<evidence type="ECO:0000313" key="8">
    <source>
        <dbReference type="Proteomes" id="UP000339249"/>
    </source>
</evidence>
<evidence type="ECO:0000256" key="3">
    <source>
        <dbReference type="ARBA" id="ARBA00019077"/>
    </source>
</evidence>
<protein>
    <recommendedName>
        <fullName evidence="3">3-deoxy-D-manno-octulosonic acid transferase</fullName>
        <ecNumber evidence="2">2.4.99.12</ecNumber>
    </recommendedName>
    <alternativeName>
        <fullName evidence="4">Lipid IV(A) 3-deoxy-D-manno-octulosonic acid transferase</fullName>
    </alternativeName>
</protein>
<name>A0A4U9D5H1_RAOTE</name>
<dbReference type="Gene3D" id="3.40.50.11720">
    <property type="entry name" value="3-Deoxy-D-manno-octulosonic-acid transferase, N-terminal domain"/>
    <property type="match status" value="1"/>
</dbReference>
<evidence type="ECO:0000313" key="7">
    <source>
        <dbReference type="EMBL" id="VTN12606.1"/>
    </source>
</evidence>
<comment type="catalytic activity">
    <reaction evidence="5">
        <text>lipid IVA (E. coli) + CMP-3-deoxy-beta-D-manno-octulosonate = alpha-Kdo-(2-&gt;6)-lipid IVA (E. coli) + CMP + H(+)</text>
        <dbReference type="Rhea" id="RHEA:28066"/>
        <dbReference type="ChEBI" id="CHEBI:15378"/>
        <dbReference type="ChEBI" id="CHEBI:58603"/>
        <dbReference type="ChEBI" id="CHEBI:60364"/>
        <dbReference type="ChEBI" id="CHEBI:60377"/>
        <dbReference type="ChEBI" id="CHEBI:85987"/>
        <dbReference type="EC" id="2.4.99.12"/>
    </reaction>
</comment>
<feature type="domain" description="3-deoxy-D-manno-octulosonic-acid transferase N-terminal" evidence="6">
    <location>
        <begin position="1"/>
        <end position="39"/>
    </location>
</feature>
<evidence type="ECO:0000256" key="2">
    <source>
        <dbReference type="ARBA" id="ARBA00012621"/>
    </source>
</evidence>
<dbReference type="EC" id="2.4.99.12" evidence="2"/>